<proteinExistence type="predicted"/>
<organism evidence="3 4">
    <name type="scientific">Apiospora marii</name>
    <dbReference type="NCBI Taxonomy" id="335849"/>
    <lineage>
        <taxon>Eukaryota</taxon>
        <taxon>Fungi</taxon>
        <taxon>Dikarya</taxon>
        <taxon>Ascomycota</taxon>
        <taxon>Pezizomycotina</taxon>
        <taxon>Sordariomycetes</taxon>
        <taxon>Xylariomycetidae</taxon>
        <taxon>Amphisphaeriales</taxon>
        <taxon>Apiosporaceae</taxon>
        <taxon>Apiospora</taxon>
    </lineage>
</organism>
<keyword evidence="4" id="KW-1185">Reference proteome</keyword>
<dbReference type="Pfam" id="PF06985">
    <property type="entry name" value="HET"/>
    <property type="match status" value="1"/>
</dbReference>
<accession>A0ABR1ST08</accession>
<feature type="region of interest" description="Disordered" evidence="1">
    <location>
        <begin position="208"/>
        <end position="243"/>
    </location>
</feature>
<reference evidence="3 4" key="1">
    <citation type="submission" date="2023-01" db="EMBL/GenBank/DDBJ databases">
        <title>Analysis of 21 Apiospora genomes using comparative genomics revels a genus with tremendous synthesis potential of carbohydrate active enzymes and secondary metabolites.</title>
        <authorList>
            <person name="Sorensen T."/>
        </authorList>
    </citation>
    <scope>NUCLEOTIDE SEQUENCE [LARGE SCALE GENOMIC DNA]</scope>
    <source>
        <strain evidence="3 4">CBS 20057</strain>
    </source>
</reference>
<evidence type="ECO:0000259" key="2">
    <source>
        <dbReference type="Pfam" id="PF06985"/>
    </source>
</evidence>
<sequence length="675" mass="75365">MSCFSENPIRVGSSAVLCQTCRQFIQALSELYHNERFPDQGWDADVNASRLESHRGVAFKHRLSFEALASSASSCHLCHLLHDDFASEEPNLLRGWLALYPLHYETYPGENRRKGYFRAGFSDSLARMNWNDSARVEDHPQHTYRVGRLRGEPVEGNRFRDEAVDGPSDGEGPWGDAKREVVAVPPRPTPEYIARRYEDWVATCQKHPKHERCRGGSRNDGNQQNPSPLHQTPLDQGELPTRVIDLGPPQSTESPRIYTTAAGEKASYVALSHCWGGAIPASTVLANVEARMNVLPVDQLPRNLRDALTVTRALGIRYLWIDSLCIIQDSPADWLAEASKMAMVYAGAAVVVSALEAPSSTAGFLHPDTDRVPRAILNEAYAVQKAFKRPYDYLQTCPLNRRAWCMQERLLARRVLHFGREQLYWECAAALVSEAGDNYKADGTGHVAASFVKLRRTIHDPPAWESEWNHWYKLLEEYTTRSLTVGSDKLPALAGAASLTRSRGLRDGSGSPTYVAGLWREDVARGLMWGAWYDHAEGRKSPGYADDDKCSTLVTAPAMKNGRPRAPSWSWASVDGAVIFWALRVFPVRLWDLMLEELEVVMEKGEDALTEAQPVGVLKVRGPLASVVYYPRVPMEKEKEKEKEKGEAADVGCLTFADEGEEGDDARTTMSGCYQ</sequence>
<dbReference type="EMBL" id="JAQQWI010000002">
    <property type="protein sequence ID" value="KAK8037455.1"/>
    <property type="molecule type" value="Genomic_DNA"/>
</dbReference>
<comment type="caution">
    <text evidence="3">The sequence shown here is derived from an EMBL/GenBank/DDBJ whole genome shotgun (WGS) entry which is preliminary data.</text>
</comment>
<feature type="compositionally biased region" description="Polar residues" evidence="1">
    <location>
        <begin position="219"/>
        <end position="234"/>
    </location>
</feature>
<evidence type="ECO:0000313" key="3">
    <source>
        <dbReference type="EMBL" id="KAK8037455.1"/>
    </source>
</evidence>
<feature type="region of interest" description="Disordered" evidence="1">
    <location>
        <begin position="156"/>
        <end position="179"/>
    </location>
</feature>
<feature type="domain" description="Heterokaryon incompatibility" evidence="2">
    <location>
        <begin position="268"/>
        <end position="408"/>
    </location>
</feature>
<evidence type="ECO:0000256" key="1">
    <source>
        <dbReference type="SAM" id="MobiDB-lite"/>
    </source>
</evidence>
<dbReference type="PANTHER" id="PTHR33112">
    <property type="entry name" value="DOMAIN PROTEIN, PUTATIVE-RELATED"/>
    <property type="match status" value="1"/>
</dbReference>
<gene>
    <name evidence="3" type="ORF">PG991_000801</name>
</gene>
<protein>
    <recommendedName>
        <fullName evidence="2">Heterokaryon incompatibility domain-containing protein</fullName>
    </recommendedName>
</protein>
<dbReference type="Proteomes" id="UP001396898">
    <property type="component" value="Unassembled WGS sequence"/>
</dbReference>
<name>A0ABR1ST08_9PEZI</name>
<evidence type="ECO:0000313" key="4">
    <source>
        <dbReference type="Proteomes" id="UP001396898"/>
    </source>
</evidence>
<feature type="region of interest" description="Disordered" evidence="1">
    <location>
        <begin position="653"/>
        <end position="675"/>
    </location>
</feature>
<dbReference type="InterPro" id="IPR010730">
    <property type="entry name" value="HET"/>
</dbReference>
<dbReference type="PANTHER" id="PTHR33112:SF16">
    <property type="entry name" value="HETEROKARYON INCOMPATIBILITY DOMAIN-CONTAINING PROTEIN"/>
    <property type="match status" value="1"/>
</dbReference>